<dbReference type="Proteomes" id="UP000663879">
    <property type="component" value="Unassembled WGS sequence"/>
</dbReference>
<dbReference type="InterPro" id="IPR016066">
    <property type="entry name" value="A-D-PHexomutase_CS"/>
</dbReference>
<dbReference type="CDD" id="cd05799">
    <property type="entry name" value="PGM2"/>
    <property type="match status" value="1"/>
</dbReference>
<dbReference type="InterPro" id="IPR036900">
    <property type="entry name" value="A-D-PHexomutase_C_sf"/>
</dbReference>
<feature type="domain" description="Alpha-D-phosphohexomutase alpha/beta/alpha" evidence="12">
    <location>
        <begin position="214"/>
        <end position="318"/>
    </location>
</feature>
<dbReference type="InterPro" id="IPR005844">
    <property type="entry name" value="A-D-PHexomutase_a/b/a-I"/>
</dbReference>
<dbReference type="Pfam" id="PF02878">
    <property type="entry name" value="PGM_PMM_I"/>
    <property type="match status" value="1"/>
</dbReference>
<reference evidence="14" key="1">
    <citation type="submission" date="2021-02" db="EMBL/GenBank/DDBJ databases">
        <authorList>
            <person name="Nowell W R."/>
        </authorList>
    </citation>
    <scope>NUCLEOTIDE SEQUENCE</scope>
    <source>
        <strain evidence="14">Ploen Becks lab</strain>
    </source>
</reference>
<keyword evidence="8" id="KW-0460">Magnesium</keyword>
<evidence type="ECO:0000256" key="10">
    <source>
        <dbReference type="ARBA" id="ARBA00023277"/>
    </source>
</evidence>
<dbReference type="GO" id="GO:0000287">
    <property type="term" value="F:magnesium ion binding"/>
    <property type="evidence" value="ECO:0007669"/>
    <property type="project" value="InterPro"/>
</dbReference>
<accession>A0A813SRG2</accession>
<dbReference type="GO" id="GO:0008973">
    <property type="term" value="F:phosphopentomutase activity"/>
    <property type="evidence" value="ECO:0007669"/>
    <property type="project" value="TreeGrafter"/>
</dbReference>
<dbReference type="PANTHER" id="PTHR45745">
    <property type="entry name" value="PHOSPHOMANNOMUTASE 45A"/>
    <property type="match status" value="1"/>
</dbReference>
<evidence type="ECO:0000256" key="6">
    <source>
        <dbReference type="ARBA" id="ARBA00022553"/>
    </source>
</evidence>
<dbReference type="PROSITE" id="PS00710">
    <property type="entry name" value="PGM_PMM"/>
    <property type="match status" value="1"/>
</dbReference>
<dbReference type="Pfam" id="PF02879">
    <property type="entry name" value="PGM_PMM_II"/>
    <property type="match status" value="1"/>
</dbReference>
<keyword evidence="4" id="KW-0963">Cytoplasm</keyword>
<comment type="similarity">
    <text evidence="3">Belongs to the phosphohexose mutase family.</text>
</comment>
<keyword evidence="9" id="KW-0413">Isomerase</keyword>
<dbReference type="InterPro" id="IPR016055">
    <property type="entry name" value="A-D-PHexomutase_a/b/a-I/II/III"/>
</dbReference>
<dbReference type="GO" id="GO:0006006">
    <property type="term" value="P:glucose metabolic process"/>
    <property type="evidence" value="ECO:0007669"/>
    <property type="project" value="UniProtKB-KW"/>
</dbReference>
<keyword evidence="15" id="KW-1185">Reference proteome</keyword>
<evidence type="ECO:0000256" key="1">
    <source>
        <dbReference type="ARBA" id="ARBA00001946"/>
    </source>
</evidence>
<evidence type="ECO:0000256" key="8">
    <source>
        <dbReference type="ARBA" id="ARBA00022842"/>
    </source>
</evidence>
<dbReference type="SUPFAM" id="SSF55957">
    <property type="entry name" value="Phosphoglucomutase, C-terminal domain"/>
    <property type="match status" value="1"/>
</dbReference>
<feature type="domain" description="Alpha-D-phosphohexomutase alpha/beta/alpha" evidence="13">
    <location>
        <begin position="331"/>
        <end position="450"/>
    </location>
</feature>
<organism evidence="14 15">
    <name type="scientific">Brachionus calyciflorus</name>
    <dbReference type="NCBI Taxonomy" id="104777"/>
    <lineage>
        <taxon>Eukaryota</taxon>
        <taxon>Metazoa</taxon>
        <taxon>Spiralia</taxon>
        <taxon>Gnathifera</taxon>
        <taxon>Rotifera</taxon>
        <taxon>Eurotatoria</taxon>
        <taxon>Monogononta</taxon>
        <taxon>Pseudotrocha</taxon>
        <taxon>Ploima</taxon>
        <taxon>Brachionidae</taxon>
        <taxon>Brachionus</taxon>
    </lineage>
</organism>
<dbReference type="EMBL" id="CAJNOC010000740">
    <property type="protein sequence ID" value="CAF0798175.1"/>
    <property type="molecule type" value="Genomic_DNA"/>
</dbReference>
<protein>
    <recommendedName>
        <fullName evidence="16">Phosphoglucomutase 2</fullName>
    </recommendedName>
</protein>
<evidence type="ECO:0000313" key="15">
    <source>
        <dbReference type="Proteomes" id="UP000663879"/>
    </source>
</evidence>
<evidence type="ECO:0000256" key="7">
    <source>
        <dbReference type="ARBA" id="ARBA00022723"/>
    </source>
</evidence>
<dbReference type="GO" id="GO:0005737">
    <property type="term" value="C:cytoplasm"/>
    <property type="evidence" value="ECO:0007669"/>
    <property type="project" value="UniProtKB-SubCell"/>
</dbReference>
<dbReference type="AlphaFoldDB" id="A0A813SRG2"/>
<keyword evidence="5" id="KW-0313">Glucose metabolism</keyword>
<dbReference type="InterPro" id="IPR005846">
    <property type="entry name" value="A-D-PHexomutase_a/b/a-III"/>
</dbReference>
<dbReference type="FunFam" id="3.40.120.10:FF:000035">
    <property type="entry name" value="Pgm3p"/>
    <property type="match status" value="1"/>
</dbReference>
<dbReference type="InterPro" id="IPR005845">
    <property type="entry name" value="A-D-PHexomutase_a/b/a-II"/>
</dbReference>
<keyword evidence="6" id="KW-0597">Phosphoprotein</keyword>
<dbReference type="PRINTS" id="PR00509">
    <property type="entry name" value="PGMPMM"/>
</dbReference>
<evidence type="ECO:0000256" key="4">
    <source>
        <dbReference type="ARBA" id="ARBA00022490"/>
    </source>
</evidence>
<dbReference type="GO" id="GO:0005634">
    <property type="term" value="C:nucleus"/>
    <property type="evidence" value="ECO:0007669"/>
    <property type="project" value="TreeGrafter"/>
</dbReference>
<dbReference type="OrthoDB" id="8300170at2759"/>
<dbReference type="Pfam" id="PF02880">
    <property type="entry name" value="PGM_PMM_III"/>
    <property type="match status" value="1"/>
</dbReference>
<comment type="cofactor">
    <cofactor evidence="1">
        <name>Mg(2+)</name>
        <dbReference type="ChEBI" id="CHEBI:18420"/>
    </cofactor>
</comment>
<dbReference type="FunFam" id="3.40.120.10:FF:000017">
    <property type="entry name" value="glucose 1,6-bisphosphate synthase"/>
    <property type="match status" value="1"/>
</dbReference>
<comment type="caution">
    <text evidence="14">The sequence shown here is derived from an EMBL/GenBank/DDBJ whole genome shotgun (WGS) entry which is preliminary data.</text>
</comment>
<feature type="domain" description="Alpha-D-phosphohexomutase alpha/beta/alpha" evidence="11">
    <location>
        <begin position="46"/>
        <end position="185"/>
    </location>
</feature>
<evidence type="ECO:0000256" key="5">
    <source>
        <dbReference type="ARBA" id="ARBA00022526"/>
    </source>
</evidence>
<keyword evidence="10" id="KW-0119">Carbohydrate metabolism</keyword>
<dbReference type="SUPFAM" id="SSF53738">
    <property type="entry name" value="Phosphoglucomutase, first 3 domains"/>
    <property type="match status" value="3"/>
</dbReference>
<sequence>MTDAVLNEKIEEWLKWDKNPKTKAEIENLVNEQNYGELKSRLLERMEFGTAGLRSRMGAGYTMMNDLTIIQTGQGFLEYLKEQFGLDLHKYGIIIGYDARHNSNRFAKLTANIFLRENVPVYLFRQITPTPFVPYGILKYKCCAGIMVTASHNPKEDNGYKVYFNNGAQIIPPHDQGIAGSILKNLEPKIESWNIDCVDSHPLRKDPYDEVYQSYFEDLKNLSHRRENNSKTSLKITYTAMHGVGHQFSIESFKSFNLNPFIPVVEQVQPDPEFPTVKFPNPEEGKSSLNLAIKTANENDSTLIVANDPDADRLAIAEKLPNGEWKIFNGNEIATLLGWWIWFNYKQENPNTNEYKDVYMLYSTVSSHILKSIAQKEGFNCEDTLTGFKWMGNRAHELLNQNKKVIFCFEEAIGFMCGSRVLDKDGISAEAVCSELAVFLKEVENKSLIEKLDWIYDTYGYHVSNNSYYLCYEQHNIVSMFEKIRHHDPQNEDYTYPEYCGRFKIDKIRDLTAGLVVDFKDDGKRSTPNFPTSKSSQMITFYFENGCVLTIRTSGTEPKIKWYSEIKETDKSKSREEIKNELDELVQSMIAEFYKPEVHNLKARST</sequence>
<comment type="subcellular location">
    <subcellularLocation>
        <location evidence="2">Cytoplasm</location>
    </subcellularLocation>
</comment>
<evidence type="ECO:0000256" key="2">
    <source>
        <dbReference type="ARBA" id="ARBA00004496"/>
    </source>
</evidence>
<evidence type="ECO:0000256" key="9">
    <source>
        <dbReference type="ARBA" id="ARBA00023235"/>
    </source>
</evidence>
<dbReference type="GO" id="GO:0006166">
    <property type="term" value="P:purine ribonucleoside salvage"/>
    <property type="evidence" value="ECO:0007669"/>
    <property type="project" value="TreeGrafter"/>
</dbReference>
<dbReference type="Gene3D" id="3.40.120.10">
    <property type="entry name" value="Alpha-D-Glucose-1,6-Bisphosphate, subunit A, domain 3"/>
    <property type="match status" value="3"/>
</dbReference>
<dbReference type="PANTHER" id="PTHR45745:SF1">
    <property type="entry name" value="PHOSPHOGLUCOMUTASE 2B-RELATED"/>
    <property type="match status" value="1"/>
</dbReference>
<evidence type="ECO:0000313" key="14">
    <source>
        <dbReference type="EMBL" id="CAF0798175.1"/>
    </source>
</evidence>
<evidence type="ECO:0000259" key="13">
    <source>
        <dbReference type="Pfam" id="PF02880"/>
    </source>
</evidence>
<evidence type="ECO:0008006" key="16">
    <source>
        <dbReference type="Google" id="ProtNLM"/>
    </source>
</evidence>
<dbReference type="InterPro" id="IPR005841">
    <property type="entry name" value="Alpha-D-phosphohexomutase_SF"/>
</dbReference>
<dbReference type="Gene3D" id="3.30.310.50">
    <property type="entry name" value="Alpha-D-phosphohexomutase, C-terminal domain"/>
    <property type="match status" value="1"/>
</dbReference>
<evidence type="ECO:0000259" key="11">
    <source>
        <dbReference type="Pfam" id="PF02878"/>
    </source>
</evidence>
<evidence type="ECO:0000256" key="3">
    <source>
        <dbReference type="ARBA" id="ARBA00010231"/>
    </source>
</evidence>
<proteinExistence type="inferred from homology"/>
<evidence type="ECO:0000259" key="12">
    <source>
        <dbReference type="Pfam" id="PF02879"/>
    </source>
</evidence>
<gene>
    <name evidence="14" type="ORF">OXX778_LOCUS6325</name>
</gene>
<keyword evidence="7" id="KW-0479">Metal-binding</keyword>
<name>A0A813SRG2_9BILA</name>